<evidence type="ECO:0000313" key="2">
    <source>
        <dbReference type="EMBL" id="MDE8565269.1"/>
    </source>
</evidence>
<comment type="caution">
    <text evidence="2">The sequence shown here is derived from an EMBL/GenBank/DDBJ whole genome shotgun (WGS) entry which is preliminary data.</text>
</comment>
<name>A0ABT5W8U5_9BACL</name>
<evidence type="ECO:0000256" key="1">
    <source>
        <dbReference type="SAM" id="MobiDB-lite"/>
    </source>
</evidence>
<dbReference type="RefSeq" id="WP_159720489.1">
    <property type="nucleotide sequence ID" value="NZ_JAQOTG010000020.1"/>
</dbReference>
<accession>A0ABT5W8U5</accession>
<sequence>MSQHAYRKTEDGPTFRSRTKRNISGMVQTNGGAVQTMIRLKLDELEEIARHISDAEDACERARTTLSWELSSLAMNLPGVSMPAIEGLRDELVP</sequence>
<proteinExistence type="predicted"/>
<keyword evidence="3" id="KW-1185">Reference proteome</keyword>
<evidence type="ECO:0000313" key="3">
    <source>
        <dbReference type="Proteomes" id="UP001213979"/>
    </source>
</evidence>
<protein>
    <submittedName>
        <fullName evidence="2">Uncharacterized protein</fullName>
    </submittedName>
</protein>
<reference evidence="2 3" key="1">
    <citation type="submission" date="2023-01" db="EMBL/GenBank/DDBJ databases">
        <title>Genome-based reclassification of Anoxybacillus geothermalis as a later heterotypic synonym of Anoxybacillus rupiensis.</title>
        <authorList>
            <person name="Inan Bektas K."/>
            <person name="Canakci S."/>
            <person name="Belduz A.A."/>
            <person name="Guler H.H."/>
        </authorList>
    </citation>
    <scope>NUCLEOTIDE SEQUENCE [LARGE SCALE GENOMIC DNA]</scope>
    <source>
        <strain evidence="2 3">DSM 17127</strain>
    </source>
</reference>
<feature type="region of interest" description="Disordered" evidence="1">
    <location>
        <begin position="1"/>
        <end position="23"/>
    </location>
</feature>
<gene>
    <name evidence="2" type="ORF">PNH38_15540</name>
</gene>
<dbReference type="EMBL" id="JAQOTG010000020">
    <property type="protein sequence ID" value="MDE8565269.1"/>
    <property type="molecule type" value="Genomic_DNA"/>
</dbReference>
<dbReference type="Proteomes" id="UP001213979">
    <property type="component" value="Unassembled WGS sequence"/>
</dbReference>
<organism evidence="2 3">
    <name type="scientific">Anoxybacteroides rupiense</name>
    <dbReference type="NCBI Taxonomy" id="311460"/>
    <lineage>
        <taxon>Bacteria</taxon>
        <taxon>Bacillati</taxon>
        <taxon>Bacillota</taxon>
        <taxon>Bacilli</taxon>
        <taxon>Bacillales</taxon>
        <taxon>Anoxybacillaceae</taxon>
        <taxon>Anoxybacteroides</taxon>
    </lineage>
</organism>